<reference evidence="7 8" key="1">
    <citation type="submission" date="2017-04" db="EMBL/GenBank/DDBJ databases">
        <title>Novel microbial lineages endemic to geothermal iron-oxide mats fill important gaps in the evolutionary history of Archaea.</title>
        <authorList>
            <person name="Jay Z.J."/>
            <person name="Beam J.P."/>
            <person name="Dlakic M."/>
            <person name="Rusch D.B."/>
            <person name="Kozubal M.A."/>
            <person name="Inskeep W.P."/>
        </authorList>
    </citation>
    <scope>NUCLEOTIDE SEQUENCE [LARGE SCALE GENOMIC DNA]</scope>
    <source>
        <strain evidence="7">OSP_D</strain>
    </source>
</reference>
<accession>A0A2R6AA86</accession>
<dbReference type="PANTHER" id="PTHR23508">
    <property type="entry name" value="CARBOXYLIC ACID TRANSPORTER PROTEIN HOMOLOG"/>
    <property type="match status" value="1"/>
</dbReference>
<feature type="transmembrane region" description="Helical" evidence="5">
    <location>
        <begin position="249"/>
        <end position="272"/>
    </location>
</feature>
<dbReference type="Proteomes" id="UP000240880">
    <property type="component" value="Unassembled WGS sequence"/>
</dbReference>
<dbReference type="PROSITE" id="PS00216">
    <property type="entry name" value="SUGAR_TRANSPORT_1"/>
    <property type="match status" value="1"/>
</dbReference>
<feature type="transmembrane region" description="Helical" evidence="5">
    <location>
        <begin position="314"/>
        <end position="333"/>
    </location>
</feature>
<feature type="transmembrane region" description="Helical" evidence="5">
    <location>
        <begin position="88"/>
        <end position="106"/>
    </location>
</feature>
<feature type="transmembrane region" description="Helical" evidence="5">
    <location>
        <begin position="374"/>
        <end position="397"/>
    </location>
</feature>
<feature type="transmembrane region" description="Helical" evidence="5">
    <location>
        <begin position="146"/>
        <end position="167"/>
    </location>
</feature>
<protein>
    <recommendedName>
        <fullName evidence="6">Major facilitator superfamily (MFS) profile domain-containing protein</fullName>
    </recommendedName>
</protein>
<dbReference type="AlphaFoldDB" id="A0A2R6AA86"/>
<dbReference type="Pfam" id="PF00083">
    <property type="entry name" value="Sugar_tr"/>
    <property type="match status" value="1"/>
</dbReference>
<feature type="domain" description="Major facilitator superfamily (MFS) profile" evidence="6">
    <location>
        <begin position="18"/>
        <end position="428"/>
    </location>
</feature>
<comment type="subcellular location">
    <subcellularLocation>
        <location evidence="1">Membrane</location>
        <topology evidence="1">Multi-pass membrane protein</topology>
    </subcellularLocation>
</comment>
<evidence type="ECO:0000313" key="8">
    <source>
        <dbReference type="Proteomes" id="UP000240880"/>
    </source>
</evidence>
<organism evidence="7 8">
    <name type="scientific">Candidatus Marsarchaeota G1 archaeon OSP_D</name>
    <dbReference type="NCBI Taxonomy" id="1978155"/>
    <lineage>
        <taxon>Archaea</taxon>
        <taxon>Candidatus Marsarchaeota</taxon>
        <taxon>Candidatus Marsarchaeota group 1</taxon>
    </lineage>
</organism>
<dbReference type="SUPFAM" id="SSF103473">
    <property type="entry name" value="MFS general substrate transporter"/>
    <property type="match status" value="1"/>
</dbReference>
<evidence type="ECO:0000256" key="1">
    <source>
        <dbReference type="ARBA" id="ARBA00004141"/>
    </source>
</evidence>
<dbReference type="InterPro" id="IPR005828">
    <property type="entry name" value="MFS_sugar_transport-like"/>
</dbReference>
<gene>
    <name evidence="7" type="ORF">B9Q01_05190</name>
</gene>
<feature type="transmembrane region" description="Helical" evidence="5">
    <location>
        <begin position="339"/>
        <end position="362"/>
    </location>
</feature>
<evidence type="ECO:0000256" key="3">
    <source>
        <dbReference type="ARBA" id="ARBA00022989"/>
    </source>
</evidence>
<dbReference type="PROSITE" id="PS50850">
    <property type="entry name" value="MFS"/>
    <property type="match status" value="1"/>
</dbReference>
<dbReference type="InterPro" id="IPR036259">
    <property type="entry name" value="MFS_trans_sf"/>
</dbReference>
<keyword evidence="2 5" id="KW-0812">Transmembrane</keyword>
<dbReference type="Gene3D" id="1.20.1250.20">
    <property type="entry name" value="MFS general substrate transporter like domains"/>
    <property type="match status" value="1"/>
</dbReference>
<dbReference type="GO" id="GO:0005886">
    <property type="term" value="C:plasma membrane"/>
    <property type="evidence" value="ECO:0007669"/>
    <property type="project" value="TreeGrafter"/>
</dbReference>
<feature type="transmembrane region" description="Helical" evidence="5">
    <location>
        <begin position="179"/>
        <end position="198"/>
    </location>
</feature>
<feature type="transmembrane region" description="Helical" evidence="5">
    <location>
        <begin position="403"/>
        <end position="424"/>
    </location>
</feature>
<dbReference type="InterPro" id="IPR020846">
    <property type="entry name" value="MFS_dom"/>
</dbReference>
<feature type="transmembrane region" description="Helical" evidence="5">
    <location>
        <begin position="56"/>
        <end position="76"/>
    </location>
</feature>
<dbReference type="GO" id="GO:0046943">
    <property type="term" value="F:carboxylic acid transmembrane transporter activity"/>
    <property type="evidence" value="ECO:0007669"/>
    <property type="project" value="TreeGrafter"/>
</dbReference>
<evidence type="ECO:0000256" key="4">
    <source>
        <dbReference type="ARBA" id="ARBA00023136"/>
    </source>
</evidence>
<dbReference type="PANTHER" id="PTHR23508:SF10">
    <property type="entry name" value="CARBOXYLIC ACID TRANSPORTER PROTEIN HOMOLOG"/>
    <property type="match status" value="1"/>
</dbReference>
<proteinExistence type="predicted"/>
<keyword evidence="4 5" id="KW-0472">Membrane</keyword>
<evidence type="ECO:0000259" key="6">
    <source>
        <dbReference type="PROSITE" id="PS50850"/>
    </source>
</evidence>
<keyword evidence="3 5" id="KW-1133">Transmembrane helix</keyword>
<comment type="caution">
    <text evidence="7">The sequence shown here is derived from an EMBL/GenBank/DDBJ whole genome shotgun (WGS) entry which is preliminary data.</text>
</comment>
<dbReference type="InterPro" id="IPR005829">
    <property type="entry name" value="Sugar_transporter_CS"/>
</dbReference>
<evidence type="ECO:0000256" key="5">
    <source>
        <dbReference type="SAM" id="Phobius"/>
    </source>
</evidence>
<dbReference type="CDD" id="cd17316">
    <property type="entry name" value="MFS_SV2_like"/>
    <property type="match status" value="1"/>
</dbReference>
<evidence type="ECO:0000256" key="2">
    <source>
        <dbReference type="ARBA" id="ARBA00022692"/>
    </source>
</evidence>
<evidence type="ECO:0000313" key="7">
    <source>
        <dbReference type="EMBL" id="PSN83320.1"/>
    </source>
</evidence>
<dbReference type="PROSITE" id="PS00217">
    <property type="entry name" value="SUGAR_TRANSPORT_2"/>
    <property type="match status" value="1"/>
</dbReference>
<feature type="transmembrane region" description="Helical" evidence="5">
    <location>
        <begin position="112"/>
        <end position="134"/>
    </location>
</feature>
<sequence length="441" mass="48279">MQNPTLDTAKLSRFHWILSTLAGMGVLIDGYDLSVIGFSVLLISKEFKVSASSNPLVYALILSSALIGMAVGGVTFGRLADRLGRKTMFTIDLLFFIVFAALSALSRNVFQLILFRALMGIGIGADYPISSTIISEFSPAKQRGALLMYGIMYYWVGTLLAGVVNFLTLGLGVKLSWRVSLLVGALLAIPVVAARGLMPESVRWLIQKKKIEEARKIAEERIGATLGNAGNETPRKTAELFTTYLKPTLFLLVTWFCFDVGAYGLGFYTATLYKEYGINSLSKIALFGALSAPFPILSYYALMRMIDRYGRRIPTFLGFGVMLAVLLVLPYLIRVNALTLLPLFIIFASLEQWPGGTLSFAYSVELYPTSLRGVGQGLATSVSRIGAILGVTLFPLIQKQGLVYGTLFFVSFIIVALVVSYFLAPETKNYTLEEISSKVAR</sequence>
<feature type="transmembrane region" description="Helical" evidence="5">
    <location>
        <begin position="21"/>
        <end position="44"/>
    </location>
</feature>
<dbReference type="EMBL" id="NEXC01000028">
    <property type="protein sequence ID" value="PSN83320.1"/>
    <property type="molecule type" value="Genomic_DNA"/>
</dbReference>
<feature type="transmembrane region" description="Helical" evidence="5">
    <location>
        <begin position="284"/>
        <end position="302"/>
    </location>
</feature>
<name>A0A2R6AA86_9ARCH</name>